<keyword evidence="6" id="KW-0969">Cilium</keyword>
<sequence>MDEKKTHEAEVAINNIVREIIRECTNKGVKVYRNFVTYYVKLLILDPNCGITLDGLAERNAVHKFVVQCLQKLSHQEHPCIVSLKTQMYFSGNFESKKEEIDKHKPEMRSKLRSVEKEIINFKYENPEAELNVKEYTNFMKKIIYYCALLSGLGDPTEKEVFEETKCALKSVFFGDDIKYFLLQPEEIKEDTLLALTDLTTGVRLFNKDCQKGGSSIDDLPKLVNQALEISKTDVEETLRYIVNRVNFLTTLIDTAYESVVDEVGNDTKTVIVMGFATPEDLEYAKDFLVFYRQYELYMRQILEEVQNVDRKFNTTVEIFSNILKKLHNIVKFKTIVLTSLVYPFFTDLAQTWYEMQGLAIYLANLNKIMYDLGRFEQITSYDNERLSYLLGSYTTLTDAERIQASQEESALDIVTPLVTFVDPNDIEDIDTIKIEFLGFCAWKLVETEGGLIPGNRNLGIADYDGKYYSFSSRDAAEAFCKDPRDNVNRALHLGRNKPELINFLQIFEQLIAVYDFPTLLKKKIKAREVDQKKIQTDLHPSFANSGKYFCRNRYYWNVWDWKREAIILANISTKMTHSTQTIKSNGWSSIKVNTHEQRDKVYQTKKDNYTNVPKPSTFIFGLRGRKDDNQHIIKLTRPVEE</sequence>
<evidence type="ECO:0000256" key="5">
    <source>
        <dbReference type="ARBA" id="ARBA00022794"/>
    </source>
</evidence>
<name>A0A7F5REU1_AGRPL</name>
<comment type="function">
    <text evidence="9">Essential for sperm motility and is involved in the regulation of the beating frequency of motile cilia on the epithelial cells of the respiratory tract. Required for the establishment of radial spokes in sperm flagella.</text>
</comment>
<keyword evidence="5" id="KW-0970">Cilium biogenesis/degradation</keyword>
<evidence type="ECO:0000256" key="9">
    <source>
        <dbReference type="ARBA" id="ARBA00045321"/>
    </source>
</evidence>
<dbReference type="GO" id="GO:0005930">
    <property type="term" value="C:axoneme"/>
    <property type="evidence" value="ECO:0007669"/>
    <property type="project" value="UniProtKB-SubCell"/>
</dbReference>
<evidence type="ECO:0000256" key="3">
    <source>
        <dbReference type="ARBA" id="ARBA00021602"/>
    </source>
</evidence>
<organism evidence="10 11">
    <name type="scientific">Agrilus planipennis</name>
    <name type="common">Emerald ash borer</name>
    <name type="synonym">Agrilus marcopoli</name>
    <dbReference type="NCBI Taxonomy" id="224129"/>
    <lineage>
        <taxon>Eukaryota</taxon>
        <taxon>Metazoa</taxon>
        <taxon>Ecdysozoa</taxon>
        <taxon>Arthropoda</taxon>
        <taxon>Hexapoda</taxon>
        <taxon>Insecta</taxon>
        <taxon>Pterygota</taxon>
        <taxon>Neoptera</taxon>
        <taxon>Endopterygota</taxon>
        <taxon>Coleoptera</taxon>
        <taxon>Polyphaga</taxon>
        <taxon>Elateriformia</taxon>
        <taxon>Buprestoidea</taxon>
        <taxon>Buprestidae</taxon>
        <taxon>Agrilinae</taxon>
        <taxon>Agrilus</taxon>
    </lineage>
</organism>
<dbReference type="FunCoup" id="A0A7F5REU1">
    <property type="interactions" value="19"/>
</dbReference>
<reference evidence="11" key="1">
    <citation type="submission" date="2025-08" db="UniProtKB">
        <authorList>
            <consortium name="RefSeq"/>
        </authorList>
    </citation>
    <scope>IDENTIFICATION</scope>
    <source>
        <tissue evidence="11">Entire body</tissue>
    </source>
</reference>
<evidence type="ECO:0000256" key="8">
    <source>
        <dbReference type="ARBA" id="ARBA00023273"/>
    </source>
</evidence>
<dbReference type="PANTHER" id="PTHR21442">
    <property type="entry name" value="CILIA- AND FLAGELLA-ASSOCIATED PROTEIN 206"/>
    <property type="match status" value="1"/>
</dbReference>
<dbReference type="RefSeq" id="XP_025834498.1">
    <property type="nucleotide sequence ID" value="XM_025978713.1"/>
</dbReference>
<evidence type="ECO:0000256" key="1">
    <source>
        <dbReference type="ARBA" id="ARBA00004430"/>
    </source>
</evidence>
<protein>
    <recommendedName>
        <fullName evidence="3">Cilia- and flagella-associated protein 206</fullName>
    </recommendedName>
</protein>
<dbReference type="InterPro" id="IPR021897">
    <property type="entry name" value="FAP206"/>
</dbReference>
<proteinExistence type="inferred from homology"/>
<evidence type="ECO:0000256" key="7">
    <source>
        <dbReference type="ARBA" id="ARBA00023212"/>
    </source>
</evidence>
<evidence type="ECO:0000256" key="6">
    <source>
        <dbReference type="ARBA" id="ARBA00023069"/>
    </source>
</evidence>
<dbReference type="GO" id="GO:0003356">
    <property type="term" value="P:regulation of cilium beat frequency"/>
    <property type="evidence" value="ECO:0007669"/>
    <property type="project" value="TreeGrafter"/>
</dbReference>
<evidence type="ECO:0000256" key="2">
    <source>
        <dbReference type="ARBA" id="ARBA00010500"/>
    </source>
</evidence>
<gene>
    <name evidence="11" type="primary">LOC108734186</name>
</gene>
<dbReference type="AlphaFoldDB" id="A0A7F5REU1"/>
<dbReference type="Pfam" id="PF12018">
    <property type="entry name" value="FAP206"/>
    <property type="match status" value="1"/>
</dbReference>
<dbReference type="GO" id="GO:0036064">
    <property type="term" value="C:ciliary basal body"/>
    <property type="evidence" value="ECO:0007669"/>
    <property type="project" value="TreeGrafter"/>
</dbReference>
<dbReference type="OrthoDB" id="10251073at2759"/>
<keyword evidence="7" id="KW-0206">Cytoskeleton</keyword>
<dbReference type="Proteomes" id="UP000192223">
    <property type="component" value="Unplaced"/>
</dbReference>
<keyword evidence="10" id="KW-1185">Reference proteome</keyword>
<dbReference type="GO" id="GO:0030030">
    <property type="term" value="P:cell projection organization"/>
    <property type="evidence" value="ECO:0007669"/>
    <property type="project" value="UniProtKB-KW"/>
</dbReference>
<dbReference type="PANTHER" id="PTHR21442:SF0">
    <property type="entry name" value="CILIA- AND FLAGELLA-ASSOCIATED PROTEIN 206"/>
    <property type="match status" value="1"/>
</dbReference>
<accession>A0A7F5REU1</accession>
<keyword evidence="8" id="KW-0966">Cell projection</keyword>
<keyword evidence="4" id="KW-0963">Cytoplasm</keyword>
<dbReference type="GeneID" id="108734186"/>
<evidence type="ECO:0000313" key="10">
    <source>
        <dbReference type="Proteomes" id="UP000192223"/>
    </source>
</evidence>
<evidence type="ECO:0000313" key="11">
    <source>
        <dbReference type="RefSeq" id="XP_025834498.1"/>
    </source>
</evidence>
<dbReference type="KEGG" id="apln:108734186"/>
<comment type="subcellular location">
    <subcellularLocation>
        <location evidence="1">Cytoplasm</location>
        <location evidence="1">Cytoskeleton</location>
        <location evidence="1">Cilium axoneme</location>
    </subcellularLocation>
</comment>
<comment type="similarity">
    <text evidence="2">Belongs to the CFAP206 family.</text>
</comment>
<evidence type="ECO:0000256" key="4">
    <source>
        <dbReference type="ARBA" id="ARBA00022490"/>
    </source>
</evidence>
<dbReference type="InParanoid" id="A0A7F5REU1"/>